<dbReference type="PANTHER" id="PTHR43133">
    <property type="entry name" value="RNA POLYMERASE ECF-TYPE SIGMA FACTO"/>
    <property type="match status" value="1"/>
</dbReference>
<dbReference type="AlphaFoldDB" id="A0A2N7S096"/>
<evidence type="ECO:0000256" key="5">
    <source>
        <dbReference type="ARBA" id="ARBA00023163"/>
    </source>
</evidence>
<dbReference type="EMBL" id="PNQX01000002">
    <property type="protein sequence ID" value="PMQ19559.1"/>
    <property type="molecule type" value="Genomic_DNA"/>
</dbReference>
<evidence type="ECO:0000256" key="2">
    <source>
        <dbReference type="ARBA" id="ARBA00023015"/>
    </source>
</evidence>
<evidence type="ECO:0000256" key="1">
    <source>
        <dbReference type="ARBA" id="ARBA00010641"/>
    </source>
</evidence>
<feature type="domain" description="RNA polymerase sigma-70 region 2" evidence="6">
    <location>
        <begin position="9"/>
        <end position="73"/>
    </location>
</feature>
<dbReference type="InterPro" id="IPR013325">
    <property type="entry name" value="RNA_pol_sigma_r2"/>
</dbReference>
<keyword evidence="5" id="KW-0804">Transcription</keyword>
<dbReference type="InterPro" id="IPR014284">
    <property type="entry name" value="RNA_pol_sigma-70_dom"/>
</dbReference>
<dbReference type="SUPFAM" id="SSF88946">
    <property type="entry name" value="Sigma2 domain of RNA polymerase sigma factors"/>
    <property type="match status" value="1"/>
</dbReference>
<evidence type="ECO:0000259" key="6">
    <source>
        <dbReference type="Pfam" id="PF04542"/>
    </source>
</evidence>
<proteinExistence type="inferred from homology"/>
<accession>A0A2N7S096</accession>
<sequence>MQAPFERIVQEYGLNVLRVCRALLDEHRAQDAWSETFLAALKAYPNLPEDANVAAWLVRIARNKAIDELRKHKPESLVEIDLEGTLDSGPGPGAQLENLQLWHEVNQLPPKQRQVIAYRYLGGLSYAGIAGIISGSEAAARRAGADGIKNLRAHLGEPELWREQP</sequence>
<dbReference type="InterPro" id="IPR007627">
    <property type="entry name" value="RNA_pol_sigma70_r2"/>
</dbReference>
<dbReference type="SUPFAM" id="SSF88659">
    <property type="entry name" value="Sigma3 and sigma4 domains of RNA polymerase sigma factors"/>
    <property type="match status" value="1"/>
</dbReference>
<dbReference type="Gene3D" id="1.10.1740.10">
    <property type="match status" value="1"/>
</dbReference>
<organism evidence="8 9">
    <name type="scientific">Glutamicibacter arilaitensis</name>
    <dbReference type="NCBI Taxonomy" id="256701"/>
    <lineage>
        <taxon>Bacteria</taxon>
        <taxon>Bacillati</taxon>
        <taxon>Actinomycetota</taxon>
        <taxon>Actinomycetes</taxon>
        <taxon>Micrococcales</taxon>
        <taxon>Micrococcaceae</taxon>
        <taxon>Glutamicibacter</taxon>
    </lineage>
</organism>
<evidence type="ECO:0000256" key="3">
    <source>
        <dbReference type="ARBA" id="ARBA00023082"/>
    </source>
</evidence>
<keyword evidence="3" id="KW-0731">Sigma factor</keyword>
<dbReference type="Pfam" id="PF08281">
    <property type="entry name" value="Sigma70_r4_2"/>
    <property type="match status" value="1"/>
</dbReference>
<evidence type="ECO:0000256" key="4">
    <source>
        <dbReference type="ARBA" id="ARBA00023125"/>
    </source>
</evidence>
<protein>
    <submittedName>
        <fullName evidence="8">RNA polymerase subunit sigma</fullName>
    </submittedName>
</protein>
<dbReference type="RefSeq" id="WP_102598709.1">
    <property type="nucleotide sequence ID" value="NZ_JABUYH010000065.1"/>
</dbReference>
<dbReference type="InterPro" id="IPR039425">
    <property type="entry name" value="RNA_pol_sigma-70-like"/>
</dbReference>
<dbReference type="PANTHER" id="PTHR43133:SF8">
    <property type="entry name" value="RNA POLYMERASE SIGMA FACTOR HI_1459-RELATED"/>
    <property type="match status" value="1"/>
</dbReference>
<reference evidence="8 9" key="1">
    <citation type="journal article" date="2017" name="Elife">
        <title>Extensive horizontal gene transfer in cheese-associated bacteria.</title>
        <authorList>
            <person name="Bonham K.S."/>
            <person name="Wolfe B.E."/>
            <person name="Dutton R.J."/>
        </authorList>
    </citation>
    <scope>NUCLEOTIDE SEQUENCE [LARGE SCALE GENOMIC DNA]</scope>
    <source>
        <strain evidence="8 9">JB182</strain>
    </source>
</reference>
<dbReference type="InterPro" id="IPR013249">
    <property type="entry name" value="RNA_pol_sigma70_r4_t2"/>
</dbReference>
<gene>
    <name evidence="8" type="ORF">CIK84_12865</name>
</gene>
<dbReference type="InterPro" id="IPR013324">
    <property type="entry name" value="RNA_pol_sigma_r3/r4-like"/>
</dbReference>
<evidence type="ECO:0000313" key="8">
    <source>
        <dbReference type="EMBL" id="PMQ19559.1"/>
    </source>
</evidence>
<evidence type="ECO:0000259" key="7">
    <source>
        <dbReference type="Pfam" id="PF08281"/>
    </source>
</evidence>
<keyword evidence="4" id="KW-0238">DNA-binding</keyword>
<dbReference type="NCBIfam" id="TIGR02937">
    <property type="entry name" value="sigma70-ECF"/>
    <property type="match status" value="1"/>
</dbReference>
<dbReference type="GO" id="GO:0003677">
    <property type="term" value="F:DNA binding"/>
    <property type="evidence" value="ECO:0007669"/>
    <property type="project" value="UniProtKB-KW"/>
</dbReference>
<dbReference type="Gene3D" id="1.10.10.10">
    <property type="entry name" value="Winged helix-like DNA-binding domain superfamily/Winged helix DNA-binding domain"/>
    <property type="match status" value="1"/>
</dbReference>
<dbReference type="Proteomes" id="UP000235739">
    <property type="component" value="Unassembled WGS sequence"/>
</dbReference>
<dbReference type="Pfam" id="PF04542">
    <property type="entry name" value="Sigma70_r2"/>
    <property type="match status" value="1"/>
</dbReference>
<name>A0A2N7S096_9MICC</name>
<dbReference type="GO" id="GO:0006352">
    <property type="term" value="P:DNA-templated transcription initiation"/>
    <property type="evidence" value="ECO:0007669"/>
    <property type="project" value="InterPro"/>
</dbReference>
<evidence type="ECO:0000313" key="9">
    <source>
        <dbReference type="Proteomes" id="UP000235739"/>
    </source>
</evidence>
<keyword evidence="2" id="KW-0805">Transcription regulation</keyword>
<dbReference type="GO" id="GO:0016987">
    <property type="term" value="F:sigma factor activity"/>
    <property type="evidence" value="ECO:0007669"/>
    <property type="project" value="UniProtKB-KW"/>
</dbReference>
<comment type="similarity">
    <text evidence="1">Belongs to the sigma-70 factor family. ECF subfamily.</text>
</comment>
<feature type="domain" description="RNA polymerase sigma factor 70 region 4 type 2" evidence="7">
    <location>
        <begin position="100"/>
        <end position="143"/>
    </location>
</feature>
<dbReference type="InterPro" id="IPR036388">
    <property type="entry name" value="WH-like_DNA-bd_sf"/>
</dbReference>
<comment type="caution">
    <text evidence="8">The sequence shown here is derived from an EMBL/GenBank/DDBJ whole genome shotgun (WGS) entry which is preliminary data.</text>
</comment>